<sequence length="148" mass="16673">MDLVKIRISDIVCDRKVRTRATVVQHKTGRPVQFELMDDVRASPLKWLELRGGSLEDFAFPSRTDHTTHISIRQYARLVDEWVTGIGLPSEDYGTHSLRRTKASIIYKAAGNLRAVQILLGHTKIESTVRYLGVDVEDALTLAEGTEI</sequence>
<keyword evidence="1" id="KW-0233">DNA recombination</keyword>
<dbReference type="SUPFAM" id="SSF56349">
    <property type="entry name" value="DNA breaking-rejoining enzymes"/>
    <property type="match status" value="1"/>
</dbReference>
<reference evidence="4" key="1">
    <citation type="journal article" date="2019" name="Int. J. Syst. Evol. Microbiol.">
        <title>The Global Catalogue of Microorganisms (GCM) 10K type strain sequencing project: providing services to taxonomists for standard genome sequencing and annotation.</title>
        <authorList>
            <consortium name="The Broad Institute Genomics Platform"/>
            <consortium name="The Broad Institute Genome Sequencing Center for Infectious Disease"/>
            <person name="Wu L."/>
            <person name="Ma J."/>
        </authorList>
    </citation>
    <scope>NUCLEOTIDE SEQUENCE [LARGE SCALE GENOMIC DNA]</scope>
    <source>
        <strain evidence="4">CCM 7327</strain>
    </source>
</reference>
<evidence type="ECO:0000313" key="3">
    <source>
        <dbReference type="EMBL" id="GFZ91276.1"/>
    </source>
</evidence>
<feature type="domain" description="Tyr recombinase" evidence="2">
    <location>
        <begin position="1"/>
        <end position="144"/>
    </location>
</feature>
<dbReference type="InterPro" id="IPR002104">
    <property type="entry name" value="Integrase_catalytic"/>
</dbReference>
<dbReference type="Pfam" id="PF00589">
    <property type="entry name" value="Phage_integrase"/>
    <property type="match status" value="1"/>
</dbReference>
<dbReference type="PROSITE" id="PS51898">
    <property type="entry name" value="TYR_RECOMBINASE"/>
    <property type="match status" value="1"/>
</dbReference>
<dbReference type="EMBL" id="BMDU01000004">
    <property type="protein sequence ID" value="GFZ91276.1"/>
    <property type="molecule type" value="Genomic_DNA"/>
</dbReference>
<dbReference type="Proteomes" id="UP000628109">
    <property type="component" value="Unassembled WGS sequence"/>
</dbReference>
<accession>A0ABQ1EY61</accession>
<dbReference type="Gene3D" id="1.10.443.10">
    <property type="entry name" value="Intergrase catalytic core"/>
    <property type="match status" value="1"/>
</dbReference>
<proteinExistence type="predicted"/>
<organism evidence="3 4">
    <name type="scientific">Sphingobium fuliginis (strain ATCC 27551)</name>
    <dbReference type="NCBI Taxonomy" id="336203"/>
    <lineage>
        <taxon>Bacteria</taxon>
        <taxon>Pseudomonadati</taxon>
        <taxon>Pseudomonadota</taxon>
        <taxon>Alphaproteobacteria</taxon>
        <taxon>Sphingomonadales</taxon>
        <taxon>Sphingomonadaceae</taxon>
        <taxon>Sphingobium</taxon>
    </lineage>
</organism>
<evidence type="ECO:0000256" key="1">
    <source>
        <dbReference type="ARBA" id="ARBA00023172"/>
    </source>
</evidence>
<protein>
    <recommendedName>
        <fullName evidence="2">Tyr recombinase domain-containing protein</fullName>
    </recommendedName>
</protein>
<dbReference type="InterPro" id="IPR013762">
    <property type="entry name" value="Integrase-like_cat_sf"/>
</dbReference>
<evidence type="ECO:0000313" key="4">
    <source>
        <dbReference type="Proteomes" id="UP000628109"/>
    </source>
</evidence>
<name>A0ABQ1EY61_SPHSA</name>
<keyword evidence="4" id="KW-1185">Reference proteome</keyword>
<evidence type="ECO:0000259" key="2">
    <source>
        <dbReference type="PROSITE" id="PS51898"/>
    </source>
</evidence>
<comment type="caution">
    <text evidence="3">The sequence shown here is derived from an EMBL/GenBank/DDBJ whole genome shotgun (WGS) entry which is preliminary data.</text>
</comment>
<dbReference type="InterPro" id="IPR011010">
    <property type="entry name" value="DNA_brk_join_enz"/>
</dbReference>
<gene>
    <name evidence="3" type="ORF">GCM10019071_21710</name>
</gene>